<dbReference type="AlphaFoldDB" id="A0A1G8BCL7"/>
<sequence>MPRRPSPLVRHLSTRDLGASQTVILGELRRVILSGDAPPGSSIPVDEVADHFGVSRIPVREALKTLIGEDLVDHRTGGGYTVAQLTIAELEELYLVRGVLESAAHAVAVAQATEADDALAIDAYRALDRSVTEDDPIAYHRESRNFHFALATPCRMHRLLGMFDSAWNVTEPVQSMSKVATPERLQLHRDHRAMLDAFLARDGDRLRVVTERHNAQLDHVIAALPTDTGMFRWTGG</sequence>
<dbReference type="CDD" id="cd07377">
    <property type="entry name" value="WHTH_GntR"/>
    <property type="match status" value="1"/>
</dbReference>
<keyword evidence="2 4" id="KW-0238">DNA-binding</keyword>
<keyword evidence="3" id="KW-0804">Transcription</keyword>
<dbReference type="PANTHER" id="PTHR43537">
    <property type="entry name" value="TRANSCRIPTIONAL REGULATOR, GNTR FAMILY"/>
    <property type="match status" value="1"/>
</dbReference>
<dbReference type="EMBL" id="FNDN01000001">
    <property type="protein sequence ID" value="SDH30949.1"/>
    <property type="molecule type" value="Genomic_DNA"/>
</dbReference>
<dbReference type="GO" id="GO:0003700">
    <property type="term" value="F:DNA-binding transcription factor activity"/>
    <property type="evidence" value="ECO:0007669"/>
    <property type="project" value="InterPro"/>
</dbReference>
<evidence type="ECO:0000256" key="2">
    <source>
        <dbReference type="ARBA" id="ARBA00023125"/>
    </source>
</evidence>
<dbReference type="GO" id="GO:0003677">
    <property type="term" value="F:DNA binding"/>
    <property type="evidence" value="ECO:0007669"/>
    <property type="project" value="UniProtKB-KW"/>
</dbReference>
<proteinExistence type="predicted"/>
<protein>
    <submittedName>
        <fullName evidence="4">DNA-binding transcriptional regulator, GntR family</fullName>
    </submittedName>
</protein>
<dbReference type="InterPro" id="IPR036388">
    <property type="entry name" value="WH-like_DNA-bd_sf"/>
</dbReference>
<accession>A0A1G8BCL7</accession>
<reference evidence="4 5" key="1">
    <citation type="submission" date="2016-10" db="EMBL/GenBank/DDBJ databases">
        <authorList>
            <person name="de Groot N.N."/>
        </authorList>
    </citation>
    <scope>NUCLEOTIDE SEQUENCE [LARGE SCALE GENOMIC DNA]</scope>
    <source>
        <strain evidence="4 5">DSM 44892</strain>
    </source>
</reference>
<name>A0A1G8BCL7_9NOCA</name>
<keyword evidence="5" id="KW-1185">Reference proteome</keyword>
<dbReference type="Proteomes" id="UP000183263">
    <property type="component" value="Unassembled WGS sequence"/>
</dbReference>
<dbReference type="OrthoDB" id="9816161at2"/>
<gene>
    <name evidence="4" type="ORF">SAMN05444695_101830</name>
</gene>
<evidence type="ECO:0000256" key="1">
    <source>
        <dbReference type="ARBA" id="ARBA00023015"/>
    </source>
</evidence>
<dbReference type="Gene3D" id="1.20.120.530">
    <property type="entry name" value="GntR ligand-binding domain-like"/>
    <property type="match status" value="1"/>
</dbReference>
<keyword evidence="1" id="KW-0805">Transcription regulation</keyword>
<organism evidence="4 5">
    <name type="scientific">Rhodococcus triatomae</name>
    <dbReference type="NCBI Taxonomy" id="300028"/>
    <lineage>
        <taxon>Bacteria</taxon>
        <taxon>Bacillati</taxon>
        <taxon>Actinomycetota</taxon>
        <taxon>Actinomycetes</taxon>
        <taxon>Mycobacteriales</taxon>
        <taxon>Nocardiaceae</taxon>
        <taxon>Rhodococcus</taxon>
    </lineage>
</organism>
<dbReference type="Pfam" id="PF00392">
    <property type="entry name" value="GntR"/>
    <property type="match status" value="1"/>
</dbReference>
<dbReference type="SMART" id="SM00345">
    <property type="entry name" value="HTH_GNTR"/>
    <property type="match status" value="1"/>
</dbReference>
<dbReference type="InterPro" id="IPR008920">
    <property type="entry name" value="TF_FadR/GntR_C"/>
</dbReference>
<dbReference type="InterPro" id="IPR000524">
    <property type="entry name" value="Tscrpt_reg_HTH_GntR"/>
</dbReference>
<dbReference type="Gene3D" id="1.10.10.10">
    <property type="entry name" value="Winged helix-like DNA-binding domain superfamily/Winged helix DNA-binding domain"/>
    <property type="match status" value="1"/>
</dbReference>
<evidence type="ECO:0000313" key="4">
    <source>
        <dbReference type="EMBL" id="SDH30949.1"/>
    </source>
</evidence>
<dbReference type="PANTHER" id="PTHR43537:SF24">
    <property type="entry name" value="GLUCONATE OPERON TRANSCRIPTIONAL REPRESSOR"/>
    <property type="match status" value="1"/>
</dbReference>
<dbReference type="InterPro" id="IPR011711">
    <property type="entry name" value="GntR_C"/>
</dbReference>
<dbReference type="SUPFAM" id="SSF46785">
    <property type="entry name" value="Winged helix' DNA-binding domain"/>
    <property type="match status" value="1"/>
</dbReference>
<dbReference type="SUPFAM" id="SSF48008">
    <property type="entry name" value="GntR ligand-binding domain-like"/>
    <property type="match status" value="1"/>
</dbReference>
<evidence type="ECO:0000256" key="3">
    <source>
        <dbReference type="ARBA" id="ARBA00023163"/>
    </source>
</evidence>
<dbReference type="RefSeq" id="WP_072736293.1">
    <property type="nucleotide sequence ID" value="NZ_CP048813.1"/>
</dbReference>
<dbReference type="InterPro" id="IPR036390">
    <property type="entry name" value="WH_DNA-bd_sf"/>
</dbReference>
<dbReference type="SMART" id="SM00895">
    <property type="entry name" value="FCD"/>
    <property type="match status" value="1"/>
</dbReference>
<dbReference type="Pfam" id="PF07729">
    <property type="entry name" value="FCD"/>
    <property type="match status" value="1"/>
</dbReference>
<evidence type="ECO:0000313" key="5">
    <source>
        <dbReference type="Proteomes" id="UP000183263"/>
    </source>
</evidence>
<dbReference type="PROSITE" id="PS50949">
    <property type="entry name" value="HTH_GNTR"/>
    <property type="match status" value="1"/>
</dbReference>